<sequence>MYLNSYNQDSRRVKMINPLQFDCPPPNYEETNNRGWESIAKAIVTNQSSLTKMIKHAKRIRRKQKEWQLLPFRTLRLFPPQKKSMLAGSDRKKVISYSGAFCSSRGRKKQKTDSKMPNLSKKGFSFSKDRVRTKLIENNSSSLGFNVKKHTFRSQDRASLMINVAKFREEDDAQMEDIESIDSGRATPDCDKEDYFEQNNKNSEGSISEKEENLKITNQAKRRKRDKYMSQRSFWNKMKQKTIRKLKLDILAEESSQGKSSKGSLVPADKNKSLEMLKRISGGSFDGRNHRRISLKRHSAVCKNPQILISKKIGPKGNKRETQAKTSRKELRKKIDLKRSRTNINTKRNFVLKNKKSFCNSRQGYNAEIGNMSRTKYVKEKSVILEESISSIKSKSKHRLKSPGDPKRQFLLSPLHRQMKPSFQITYQKFQQNKITKLSSKSSHAALPANKTACSAEAGRNLLSRMQAKRQVHNSILKKIYDRL</sequence>
<protein>
    <submittedName>
        <fullName evidence="1">Uncharacterized protein</fullName>
    </submittedName>
</protein>
<proteinExistence type="predicted"/>
<evidence type="ECO:0000313" key="1">
    <source>
        <dbReference type="EMBL" id="CAI2360319.1"/>
    </source>
</evidence>
<name>A0AAD1U769_EUPCR</name>
<organism evidence="1 2">
    <name type="scientific">Euplotes crassus</name>
    <dbReference type="NCBI Taxonomy" id="5936"/>
    <lineage>
        <taxon>Eukaryota</taxon>
        <taxon>Sar</taxon>
        <taxon>Alveolata</taxon>
        <taxon>Ciliophora</taxon>
        <taxon>Intramacronucleata</taxon>
        <taxon>Spirotrichea</taxon>
        <taxon>Hypotrichia</taxon>
        <taxon>Euplotida</taxon>
        <taxon>Euplotidae</taxon>
        <taxon>Moneuplotes</taxon>
    </lineage>
</organism>
<evidence type="ECO:0000313" key="2">
    <source>
        <dbReference type="Proteomes" id="UP001295684"/>
    </source>
</evidence>
<accession>A0AAD1U769</accession>
<gene>
    <name evidence="1" type="ORF">ECRASSUSDP1_LOCUS1620</name>
</gene>
<dbReference type="AlphaFoldDB" id="A0AAD1U769"/>
<comment type="caution">
    <text evidence="1">The sequence shown here is derived from an EMBL/GenBank/DDBJ whole genome shotgun (WGS) entry which is preliminary data.</text>
</comment>
<dbReference type="Proteomes" id="UP001295684">
    <property type="component" value="Unassembled WGS sequence"/>
</dbReference>
<dbReference type="EMBL" id="CAMPGE010001527">
    <property type="protein sequence ID" value="CAI2360319.1"/>
    <property type="molecule type" value="Genomic_DNA"/>
</dbReference>
<reference evidence="1" key="1">
    <citation type="submission" date="2023-07" db="EMBL/GenBank/DDBJ databases">
        <authorList>
            <consortium name="AG Swart"/>
            <person name="Singh M."/>
            <person name="Singh A."/>
            <person name="Seah K."/>
            <person name="Emmerich C."/>
        </authorList>
    </citation>
    <scope>NUCLEOTIDE SEQUENCE</scope>
    <source>
        <strain evidence="1">DP1</strain>
    </source>
</reference>
<keyword evidence="2" id="KW-1185">Reference proteome</keyword>